<dbReference type="Proteomes" id="UP000503399">
    <property type="component" value="Chromosome"/>
</dbReference>
<sequence length="117" mass="12919">MTQSYVALLVYLVVALALAVVLSFASQWLGPRHPGAVKALPYESGIVPEAPVGYFSVRFYRVAMFFLVFDVAVVALYPWATALRHLGLPGLLRGLGFLVVVVLAFAYAWKRGGFRWD</sequence>
<feature type="transmembrane region" description="Helical" evidence="7">
    <location>
        <begin position="91"/>
        <end position="109"/>
    </location>
</feature>
<comment type="function">
    <text evidence="7">NDH-1 shuttles electrons from NADH, via FMN and iron-sulfur (Fe-S) centers, to quinones in the respiratory chain. The immediate electron acceptor for the enzyme in this species is believed to be a menaquinone. Couples the redox reaction to proton translocation (for every two electrons transferred, four hydrogen ions are translocated across the cytoplasmic membrane), and thus conserves the redox energy in a proton gradient.</text>
</comment>
<dbReference type="KEGG" id="hfv:R50_1842"/>
<dbReference type="AlphaFoldDB" id="A0A6F8ZHZ6"/>
<protein>
    <recommendedName>
        <fullName evidence="7">NADH-quinone oxidoreductase subunit A</fullName>
        <ecNumber evidence="7">7.1.1.-</ecNumber>
    </recommendedName>
    <alternativeName>
        <fullName evidence="7">NADH dehydrogenase I subunit A</fullName>
    </alternativeName>
    <alternativeName>
        <fullName evidence="7">NDH-1 subunit A</fullName>
    </alternativeName>
    <alternativeName>
        <fullName evidence="7">NUO1</fullName>
    </alternativeName>
</protein>
<dbReference type="HAMAP" id="MF_01394">
    <property type="entry name" value="NDH1_NuoA"/>
    <property type="match status" value="1"/>
</dbReference>
<dbReference type="Pfam" id="PF00507">
    <property type="entry name" value="Oxidored_q4"/>
    <property type="match status" value="1"/>
</dbReference>
<dbReference type="Gene3D" id="1.20.58.1610">
    <property type="entry name" value="NADH:ubiquinone/plastoquinone oxidoreductase, chain 3"/>
    <property type="match status" value="1"/>
</dbReference>
<dbReference type="GO" id="GO:0030964">
    <property type="term" value="C:NADH dehydrogenase complex"/>
    <property type="evidence" value="ECO:0007669"/>
    <property type="project" value="TreeGrafter"/>
</dbReference>
<dbReference type="PANTHER" id="PTHR11058:SF9">
    <property type="entry name" value="NADH-UBIQUINONE OXIDOREDUCTASE CHAIN 3"/>
    <property type="match status" value="1"/>
</dbReference>
<gene>
    <name evidence="7 9" type="primary">nuoA</name>
    <name evidence="9" type="ORF">R50_1842</name>
</gene>
<evidence type="ECO:0000256" key="4">
    <source>
        <dbReference type="ARBA" id="ARBA00022692"/>
    </source>
</evidence>
<dbReference type="InterPro" id="IPR023043">
    <property type="entry name" value="NAD(P)H_OxRDtase_bac/plastid"/>
</dbReference>
<evidence type="ECO:0000256" key="8">
    <source>
        <dbReference type="RuleBase" id="RU003639"/>
    </source>
</evidence>
<dbReference type="EMBL" id="LR778114">
    <property type="protein sequence ID" value="CAB1129343.1"/>
    <property type="molecule type" value="Genomic_DNA"/>
</dbReference>
<dbReference type="GO" id="GO:0050136">
    <property type="term" value="F:NADH dehydrogenase (quinone) (non-electrogenic) activity"/>
    <property type="evidence" value="ECO:0007669"/>
    <property type="project" value="UniProtKB-UniRule"/>
</dbReference>
<dbReference type="EC" id="7.1.1.-" evidence="7"/>
<dbReference type="InterPro" id="IPR038430">
    <property type="entry name" value="NDAH_ubi_oxred_su3_sf"/>
</dbReference>
<keyword evidence="5 7" id="KW-1133">Transmembrane helix</keyword>
<evidence type="ECO:0000313" key="10">
    <source>
        <dbReference type="Proteomes" id="UP000503399"/>
    </source>
</evidence>
<feature type="transmembrane region" description="Helical" evidence="7">
    <location>
        <begin position="59"/>
        <end position="79"/>
    </location>
</feature>
<evidence type="ECO:0000256" key="2">
    <source>
        <dbReference type="ARBA" id="ARBA00008472"/>
    </source>
</evidence>
<dbReference type="PANTHER" id="PTHR11058">
    <property type="entry name" value="NADH-UBIQUINONE OXIDOREDUCTASE CHAIN 3"/>
    <property type="match status" value="1"/>
</dbReference>
<comment type="catalytic activity">
    <reaction evidence="7 8">
        <text>a quinone + NADH + 5 H(+)(in) = a quinol + NAD(+) + 4 H(+)(out)</text>
        <dbReference type="Rhea" id="RHEA:57888"/>
        <dbReference type="ChEBI" id="CHEBI:15378"/>
        <dbReference type="ChEBI" id="CHEBI:24646"/>
        <dbReference type="ChEBI" id="CHEBI:57540"/>
        <dbReference type="ChEBI" id="CHEBI:57945"/>
        <dbReference type="ChEBI" id="CHEBI:132124"/>
    </reaction>
</comment>
<keyword evidence="10" id="KW-1185">Reference proteome</keyword>
<dbReference type="GO" id="GO:0005886">
    <property type="term" value="C:plasma membrane"/>
    <property type="evidence" value="ECO:0007669"/>
    <property type="project" value="UniProtKB-SubCell"/>
</dbReference>
<keyword evidence="7 8" id="KW-0520">NAD</keyword>
<evidence type="ECO:0000256" key="1">
    <source>
        <dbReference type="ARBA" id="ARBA00004141"/>
    </source>
</evidence>
<reference evidence="9 10" key="1">
    <citation type="submission" date="2020-02" db="EMBL/GenBank/DDBJ databases">
        <authorList>
            <person name="Hogendoorn C."/>
        </authorList>
    </citation>
    <scope>NUCLEOTIDE SEQUENCE [LARGE SCALE GENOMIC DNA]</scope>
    <source>
        <strain evidence="9">R501</strain>
    </source>
</reference>
<evidence type="ECO:0000256" key="7">
    <source>
        <dbReference type="HAMAP-Rule" id="MF_01394"/>
    </source>
</evidence>
<keyword evidence="7 8" id="KW-0874">Quinone</keyword>
<dbReference type="InterPro" id="IPR000440">
    <property type="entry name" value="NADH_UbQ/plastoQ_OxRdtase_su3"/>
</dbReference>
<organism evidence="9 10">
    <name type="scientific">Candidatus Hydrogenisulfobacillus filiaventi</name>
    <dbReference type="NCBI Taxonomy" id="2707344"/>
    <lineage>
        <taxon>Bacteria</taxon>
        <taxon>Bacillati</taxon>
        <taxon>Bacillota</taxon>
        <taxon>Clostridia</taxon>
        <taxon>Eubacteriales</taxon>
        <taxon>Clostridiales Family XVII. Incertae Sedis</taxon>
        <taxon>Candidatus Hydrogenisulfobacillus</taxon>
    </lineage>
</organism>
<comment type="similarity">
    <text evidence="2 7 8">Belongs to the complex I subunit 3 family.</text>
</comment>
<comment type="subunit">
    <text evidence="7">NDH-1 is composed of 14 different subunits. Subunits NuoA, H, J, K, L, M, N constitute the membrane sector of the complex.</text>
</comment>
<keyword evidence="7" id="KW-1003">Cell membrane</keyword>
<dbReference type="GO" id="GO:0048038">
    <property type="term" value="F:quinone binding"/>
    <property type="evidence" value="ECO:0007669"/>
    <property type="project" value="UniProtKB-KW"/>
</dbReference>
<evidence type="ECO:0000256" key="5">
    <source>
        <dbReference type="ARBA" id="ARBA00022989"/>
    </source>
</evidence>
<name>A0A6F8ZHZ6_9FIRM</name>
<keyword evidence="7" id="KW-1278">Translocase</keyword>
<keyword evidence="6 7" id="KW-0472">Membrane</keyword>
<keyword evidence="3 7" id="KW-0813">Transport</keyword>
<feature type="transmembrane region" description="Helical" evidence="7">
    <location>
        <begin position="6"/>
        <end position="25"/>
    </location>
</feature>
<evidence type="ECO:0000256" key="3">
    <source>
        <dbReference type="ARBA" id="ARBA00022448"/>
    </source>
</evidence>
<evidence type="ECO:0000256" key="6">
    <source>
        <dbReference type="ARBA" id="ARBA00023136"/>
    </source>
</evidence>
<dbReference type="GO" id="GO:0008137">
    <property type="term" value="F:NADH dehydrogenase (ubiquinone) activity"/>
    <property type="evidence" value="ECO:0007669"/>
    <property type="project" value="InterPro"/>
</dbReference>
<evidence type="ECO:0000313" key="9">
    <source>
        <dbReference type="EMBL" id="CAB1129343.1"/>
    </source>
</evidence>
<comment type="subcellular location">
    <subcellularLocation>
        <location evidence="7 8">Cell membrane</location>
        <topology evidence="7 8">Multi-pass membrane protein</topology>
    </subcellularLocation>
    <subcellularLocation>
        <location evidence="1">Membrane</location>
        <topology evidence="1">Multi-pass membrane protein</topology>
    </subcellularLocation>
</comment>
<proteinExistence type="inferred from homology"/>
<accession>A0A6F8ZHZ6</accession>
<keyword evidence="4 7" id="KW-0812">Transmembrane</keyword>